<evidence type="ECO:0000313" key="2">
    <source>
        <dbReference type="Proteomes" id="UP000219338"/>
    </source>
</evidence>
<protein>
    <submittedName>
        <fullName evidence="1">Uncharacterized protein</fullName>
    </submittedName>
</protein>
<proteinExistence type="predicted"/>
<dbReference type="EMBL" id="FUEG01000037">
    <property type="protein sequence ID" value="SJL16690.1"/>
    <property type="molecule type" value="Genomic_DNA"/>
</dbReference>
<reference evidence="2" key="1">
    <citation type="journal article" date="2017" name="Nat. Ecol. Evol.">
        <title>Genome expansion and lineage-specific genetic innovations in the forest pathogenic fungi Armillaria.</title>
        <authorList>
            <person name="Sipos G."/>
            <person name="Prasanna A.N."/>
            <person name="Walter M.C."/>
            <person name="O'Connor E."/>
            <person name="Balint B."/>
            <person name="Krizsan K."/>
            <person name="Kiss B."/>
            <person name="Hess J."/>
            <person name="Varga T."/>
            <person name="Slot J."/>
            <person name="Riley R."/>
            <person name="Boka B."/>
            <person name="Rigling D."/>
            <person name="Barry K."/>
            <person name="Lee J."/>
            <person name="Mihaltcheva S."/>
            <person name="LaButti K."/>
            <person name="Lipzen A."/>
            <person name="Waldron R."/>
            <person name="Moloney N.M."/>
            <person name="Sperisen C."/>
            <person name="Kredics L."/>
            <person name="Vagvoelgyi C."/>
            <person name="Patrignani A."/>
            <person name="Fitzpatrick D."/>
            <person name="Nagy I."/>
            <person name="Doyle S."/>
            <person name="Anderson J.B."/>
            <person name="Grigoriev I.V."/>
            <person name="Gueldener U."/>
            <person name="Muensterkoetter M."/>
            <person name="Nagy L.G."/>
        </authorList>
    </citation>
    <scope>NUCLEOTIDE SEQUENCE [LARGE SCALE GENOMIC DNA]</scope>
    <source>
        <strain evidence="2">C18/9</strain>
    </source>
</reference>
<sequence length="81" mass="8777">MLVSASTKAVCGARPRRRGRRIAGEGVEAPTTTINVDAMSIVTLRDVEFMDSPARFSELCPILSVTHPDHSSGRSFRIFGS</sequence>
<evidence type="ECO:0000313" key="1">
    <source>
        <dbReference type="EMBL" id="SJL16690.1"/>
    </source>
</evidence>
<accession>A0A284S6R1</accession>
<gene>
    <name evidence="1" type="ORF">ARMOST_20219</name>
</gene>
<name>A0A284S6R1_ARMOS</name>
<organism evidence="1 2">
    <name type="scientific">Armillaria ostoyae</name>
    <name type="common">Armillaria root rot fungus</name>
    <dbReference type="NCBI Taxonomy" id="47428"/>
    <lineage>
        <taxon>Eukaryota</taxon>
        <taxon>Fungi</taxon>
        <taxon>Dikarya</taxon>
        <taxon>Basidiomycota</taxon>
        <taxon>Agaricomycotina</taxon>
        <taxon>Agaricomycetes</taxon>
        <taxon>Agaricomycetidae</taxon>
        <taxon>Agaricales</taxon>
        <taxon>Marasmiineae</taxon>
        <taxon>Physalacriaceae</taxon>
        <taxon>Armillaria</taxon>
    </lineage>
</organism>
<keyword evidence="2" id="KW-1185">Reference proteome</keyword>
<dbReference type="AlphaFoldDB" id="A0A284S6R1"/>
<dbReference type="Proteomes" id="UP000219338">
    <property type="component" value="Unassembled WGS sequence"/>
</dbReference>